<proteinExistence type="predicted"/>
<dbReference type="CDD" id="cd14744">
    <property type="entry name" value="PAAR_CT_2"/>
    <property type="match status" value="1"/>
</dbReference>
<sequence length="168" mass="18676">MQAFITRGCSTDHGGKIIEGEDSWLVEGRAVHLEGMTHYCPKCKILSKAIGTERGFILIQGKNPIVHGDRSSCGSKYIKISDLAGRDAGKDHTSSQLKLSQQKNGYSAQYQLINELDGTVYKNVKYKITYDDGHIVEGITDNDGMTEKLNSRDQSNQVSIETFENDSW</sequence>
<dbReference type="Proteomes" id="UP000644140">
    <property type="component" value="Chromosome"/>
</dbReference>
<dbReference type="AlphaFoldDB" id="A0A9E7PEI8"/>
<organism evidence="2 3">
    <name type="scientific">Acinetobacter bereziniae</name>
    <name type="common">Acinetobacter genomosp. 10</name>
    <dbReference type="NCBI Taxonomy" id="106648"/>
    <lineage>
        <taxon>Bacteria</taxon>
        <taxon>Pseudomonadati</taxon>
        <taxon>Pseudomonadota</taxon>
        <taxon>Gammaproteobacteria</taxon>
        <taxon>Moraxellales</taxon>
        <taxon>Moraxellaceae</taxon>
        <taxon>Acinetobacter</taxon>
    </lineage>
</organism>
<reference evidence="2" key="1">
    <citation type="submission" date="2022-02" db="EMBL/GenBank/DDBJ databases">
        <title>Characterization of Tn125 harboring carbapenem-resistant Acinetobacter bereziniae clinical isolates.</title>
        <authorList>
            <person name="Wong N.-K."/>
            <person name="Pan Q."/>
        </authorList>
    </citation>
    <scope>NUCLEOTIDE SEQUENCE</scope>
    <source>
        <strain evidence="2">GD03393</strain>
    </source>
</reference>
<evidence type="ECO:0000313" key="3">
    <source>
        <dbReference type="Proteomes" id="UP000644140"/>
    </source>
</evidence>
<feature type="region of interest" description="Disordered" evidence="1">
    <location>
        <begin position="149"/>
        <end position="168"/>
    </location>
</feature>
<dbReference type="RefSeq" id="WP_227549121.1">
    <property type="nucleotide sequence ID" value="NZ_BKNL01000036.1"/>
</dbReference>
<feature type="compositionally biased region" description="Polar residues" evidence="1">
    <location>
        <begin position="152"/>
        <end position="162"/>
    </location>
</feature>
<evidence type="ECO:0000256" key="1">
    <source>
        <dbReference type="SAM" id="MobiDB-lite"/>
    </source>
</evidence>
<dbReference type="EMBL" id="CP092085">
    <property type="protein sequence ID" value="UUN99072.1"/>
    <property type="molecule type" value="Genomic_DNA"/>
</dbReference>
<name>A0A9E7PEI8_ACIBZ</name>
<gene>
    <name evidence="2" type="ORF">I9054_006375</name>
</gene>
<dbReference type="InterPro" id="IPR008727">
    <property type="entry name" value="PAAR_motif"/>
</dbReference>
<accession>A0A9E7PEI8</accession>
<protein>
    <submittedName>
        <fullName evidence="2">PAAR domain-containing protein</fullName>
    </submittedName>
</protein>
<evidence type="ECO:0000313" key="2">
    <source>
        <dbReference type="EMBL" id="UUN99072.1"/>
    </source>
</evidence>
<dbReference type="Pfam" id="PF05488">
    <property type="entry name" value="PAAR_motif"/>
    <property type="match status" value="1"/>
</dbReference>